<keyword evidence="2" id="KW-1185">Reference proteome</keyword>
<sequence length="51" mass="5916">MSFYSTKPRRSAGVISQFIYQPDSIGTVTYFFSFVSDQGELLFAFQHPFRL</sequence>
<organism evidence="1 2">
    <name type="scientific">Bacillus spizizenii (strain DSM 15029 / JCM 12233 / NBRC 101239 / NRRL B-23049 / TU-B-10)</name>
    <name type="common">Bacillus subtilis subsp. spizizenii</name>
    <dbReference type="NCBI Taxonomy" id="1052585"/>
    <lineage>
        <taxon>Bacteria</taxon>
        <taxon>Bacillati</taxon>
        <taxon>Bacillota</taxon>
        <taxon>Bacilli</taxon>
        <taxon>Bacillales</taxon>
        <taxon>Bacillaceae</taxon>
        <taxon>Bacillus</taxon>
    </lineage>
</organism>
<dbReference type="HOGENOM" id="CLU_3095712_0_0_9"/>
<dbReference type="EMBL" id="CP002905">
    <property type="protein sequence ID" value="AEP85910.1"/>
    <property type="molecule type" value="Genomic_DNA"/>
</dbReference>
<dbReference type="AlphaFoldDB" id="G4NUR3"/>
<evidence type="ECO:0000313" key="2">
    <source>
        <dbReference type="Proteomes" id="UP000002651"/>
    </source>
</evidence>
<evidence type="ECO:0000313" key="1">
    <source>
        <dbReference type="EMBL" id="AEP85910.1"/>
    </source>
</evidence>
<dbReference type="STRING" id="1052585.GYO_1254"/>
<gene>
    <name evidence="1" type="ordered locus">GYO_1254</name>
</gene>
<accession>G4NUR3</accession>
<reference evidence="1 2" key="1">
    <citation type="journal article" date="2012" name="J. Bacteriol.">
        <title>Whole-genome sequences of Bacillus subtilis and close relatives.</title>
        <authorList>
            <person name="Earl A.M."/>
            <person name="Eppinger M."/>
            <person name="Fricke W.F."/>
            <person name="Rosovitz M.J."/>
            <person name="Rasko D.A."/>
            <person name="Daugherty S."/>
            <person name="Losick R."/>
            <person name="Kolter R."/>
            <person name="Ravel J."/>
        </authorList>
    </citation>
    <scope>NUCLEOTIDE SEQUENCE [LARGE SCALE GENOMIC DNA]</scope>
    <source>
        <strain evidence="2">DSM 15029 / JCM 12233 / NBRC 101239 / NRRL B-23049 / TU-B-10</strain>
    </source>
</reference>
<name>G4NUR3_BACS4</name>
<dbReference type="Proteomes" id="UP000002651">
    <property type="component" value="Chromosome"/>
</dbReference>
<dbReference type="KEGG" id="bst:GYO_1254"/>
<protein>
    <submittedName>
        <fullName evidence="1">Uncharacterized protein</fullName>
    </submittedName>
</protein>
<proteinExistence type="predicted"/>